<feature type="repeat" description="WD" evidence="3">
    <location>
        <begin position="739"/>
        <end position="770"/>
    </location>
</feature>
<evidence type="ECO:0000256" key="3">
    <source>
        <dbReference type="PROSITE-ProRule" id="PRU00221"/>
    </source>
</evidence>
<feature type="region of interest" description="Disordered" evidence="5">
    <location>
        <begin position="590"/>
        <end position="625"/>
    </location>
</feature>
<dbReference type="PRINTS" id="PR00320">
    <property type="entry name" value="GPROTEINBRPT"/>
</dbReference>
<organism evidence="6 7">
    <name type="scientific">Cyanomargarita calcarea GSE-NOS-MK-12-04C</name>
    <dbReference type="NCBI Taxonomy" id="2839659"/>
    <lineage>
        <taxon>Bacteria</taxon>
        <taxon>Bacillati</taxon>
        <taxon>Cyanobacteriota</taxon>
        <taxon>Cyanophyceae</taxon>
        <taxon>Nostocales</taxon>
        <taxon>Cyanomargaritaceae</taxon>
        <taxon>Cyanomargarita</taxon>
    </lineage>
</organism>
<feature type="repeat" description="WD" evidence="3">
    <location>
        <begin position="1100"/>
        <end position="1141"/>
    </location>
</feature>
<comment type="caution">
    <text evidence="6">The sequence shown here is derived from an EMBL/GenBank/DDBJ whole genome shotgun (WGS) entry which is preliminary data.</text>
</comment>
<reference evidence="6" key="1">
    <citation type="submission" date="2021-05" db="EMBL/GenBank/DDBJ databases">
        <authorList>
            <person name="Pietrasiak N."/>
            <person name="Ward R."/>
            <person name="Stajich J.E."/>
            <person name="Kurbessoian T."/>
        </authorList>
    </citation>
    <scope>NUCLEOTIDE SEQUENCE</scope>
    <source>
        <strain evidence="6">GSE-NOS-MK-12-04C</strain>
    </source>
</reference>
<dbReference type="InterPro" id="IPR019775">
    <property type="entry name" value="WD40_repeat_CS"/>
</dbReference>
<dbReference type="InterPro" id="IPR015943">
    <property type="entry name" value="WD40/YVTN_repeat-like_dom_sf"/>
</dbReference>
<dbReference type="Gene3D" id="3.40.50.300">
    <property type="entry name" value="P-loop containing nucleotide triphosphate hydrolases"/>
    <property type="match status" value="1"/>
</dbReference>
<keyword evidence="2" id="KW-0677">Repeat</keyword>
<feature type="repeat" description="WD" evidence="3">
    <location>
        <begin position="822"/>
        <end position="856"/>
    </location>
</feature>
<dbReference type="Proteomes" id="UP000729701">
    <property type="component" value="Unassembled WGS sequence"/>
</dbReference>
<dbReference type="EMBL" id="JAHHGZ010000023">
    <property type="protein sequence ID" value="MBW4669683.1"/>
    <property type="molecule type" value="Genomic_DNA"/>
</dbReference>
<feature type="repeat" description="WD" evidence="3">
    <location>
        <begin position="781"/>
        <end position="815"/>
    </location>
</feature>
<dbReference type="PROSITE" id="PS50294">
    <property type="entry name" value="WD_REPEATS_REGION"/>
    <property type="match status" value="5"/>
</dbReference>
<dbReference type="SMART" id="SM00320">
    <property type="entry name" value="WD40"/>
    <property type="match status" value="11"/>
</dbReference>
<reference evidence="6" key="2">
    <citation type="journal article" date="2022" name="Microbiol. Resour. Announc.">
        <title>Metagenome Sequencing to Explore Phylogenomics of Terrestrial Cyanobacteria.</title>
        <authorList>
            <person name="Ward R.D."/>
            <person name="Stajich J.E."/>
            <person name="Johansen J.R."/>
            <person name="Huntemann M."/>
            <person name="Clum A."/>
            <person name="Foster B."/>
            <person name="Foster B."/>
            <person name="Roux S."/>
            <person name="Palaniappan K."/>
            <person name="Varghese N."/>
            <person name="Mukherjee S."/>
            <person name="Reddy T.B.K."/>
            <person name="Daum C."/>
            <person name="Copeland A."/>
            <person name="Chen I.A."/>
            <person name="Ivanova N.N."/>
            <person name="Kyrpides N.C."/>
            <person name="Shapiro N."/>
            <person name="Eloe-Fadrosh E.A."/>
            <person name="Pietrasiak N."/>
        </authorList>
    </citation>
    <scope>NUCLEOTIDE SEQUENCE</scope>
    <source>
        <strain evidence="6">GSE-NOS-MK-12-04C</strain>
    </source>
</reference>
<name>A0A951QR90_9CYAN</name>
<accession>A0A951QR90</accession>
<dbReference type="PANTHER" id="PTHR19879:SF9">
    <property type="entry name" value="TRANSCRIPTION INITIATION FACTOR TFIID SUBUNIT 5"/>
    <property type="match status" value="1"/>
</dbReference>
<dbReference type="PANTHER" id="PTHR19879">
    <property type="entry name" value="TRANSCRIPTION INITIATION FACTOR TFIID"/>
    <property type="match status" value="1"/>
</dbReference>
<dbReference type="SUPFAM" id="SSF52540">
    <property type="entry name" value="P-loop containing nucleoside triphosphate hydrolases"/>
    <property type="match status" value="1"/>
</dbReference>
<evidence type="ECO:0000256" key="5">
    <source>
        <dbReference type="SAM" id="MobiDB-lite"/>
    </source>
</evidence>
<dbReference type="Gene3D" id="2.130.10.10">
    <property type="entry name" value="YVTN repeat-like/Quinoprotein amine dehydrogenase"/>
    <property type="match status" value="3"/>
</dbReference>
<feature type="compositionally biased region" description="Polar residues" evidence="5">
    <location>
        <begin position="613"/>
        <end position="625"/>
    </location>
</feature>
<sequence length="1336" mass="149794">MTTPPLPEYKYNVGGGLEGNAPSYVVRQADQEFYADLKAGKFCYVFNSRQMGKSSLRNRAAQRLLEEKIACGVVDLSGIGSNNLTEAGWYQGIIGRLKSSLGIRFQHRPWWNEREDIPPRQRFVEFIETVLLVEISQPIVLFFDEIDTVFKFDFRDDFFALIRFFSEQRTEQPKYKRLTFALVGVATPADLTQDKSRTPFNIGQAIALEGFQLAEVQPLIPGLLSKAENPEAVLKVILAWTGGQPFLVQKLCQLVLDSPDPIVAGDEAAGIERLVRSRILENWVSQDEPRHLQTICDRLLVGGEQQSGRLLGLCQQIVQQGEITADESPEHTQLRLTGLVVKRQGKLRIYNRIYAEVFNLSWFDQELAELRPYGNELSAWVASNRRDESCLLREQELLKAKAWAERKSLSDLDYQFLAASQDVEKRIIEEENHNLEEARRKAEEETLKAEEALRKAEEQILIARKDRKKANSLLKWSSRVAIVFIGLALIGLLGFISADSERGKAESKAIAFEKTAKSAESKAIAFEKTAKSAETKAIAFEKTAKSAESKAIAFEKTAKSAETKAIAFEKTAKSAESKAIIAQKNAEKAKIDRDKAQQQAHEATVKRKKAEQDTQSAKQETALANQQKIEAEKQKTEAQILATQAKIEKQEAQKRRDQANRELEIAKEGLGYERNALRITQRYQGAILDNLVEVMKSVQWLKKQSQNGRRLQDYPAISPLLALRTILDSNTHLRNQLELRQPPERILSVSYSPDQKYLATGSDTGTIRFWTASGKPLSNNWSTGSAQVLGISFSPDKLHLATASSDGMVKLWDLQGKRIKEWNARSKAVKSVSYSPDGKLLATGGQDGTVKIWTLSGENRGEWQAYPEWQAPPEKRFVDWDVVPLGVSVSFNPKNGNQLVTAVPNRPVRLWSISGQQQRELSNLDANDNLGAYGISFSPDGERLAISGRILDLSGKVLMTYNPNLRPSGSYDNNYAADVSFSPDGKRLITTNTISASIWDLAETSDSEIERSWTAYPEFEQSGARVWQVYVSPDNQHIATWWEMGIARIWDFSGKRLAEFKNVSSINFDRKGQFLAIGYQDGRVEIWDGSGQRQRISQWSAHSRQAVKSVSFSPDSQRLLTAGDDKMIRIWDISGKSTPKMLTEWAGSAYAIFSPDGQHIASITPGFGNGIAIWNLQGKKLAQWRTHFVTRSWTFSPKEQKIATSGDDSVNVRLWDLSGKELLRISPNNRIEQVSFSPDGELLATAGIDGTAQLWNLSGLKVDQFAPYGVNAGPWMRSVSFTPDGKFLVTGDDPYGKVRLWKIELLDDLLKRGCAWLKDYVASHPEEAPDICPNRS</sequence>
<evidence type="ECO:0000256" key="1">
    <source>
        <dbReference type="ARBA" id="ARBA00022574"/>
    </source>
</evidence>
<dbReference type="Pfam" id="PF14516">
    <property type="entry name" value="AAA_35"/>
    <property type="match status" value="1"/>
</dbReference>
<dbReference type="InterPro" id="IPR020472">
    <property type="entry name" value="WD40_PAC1"/>
</dbReference>
<dbReference type="InterPro" id="IPR036322">
    <property type="entry name" value="WD40_repeat_dom_sf"/>
</dbReference>
<evidence type="ECO:0000256" key="4">
    <source>
        <dbReference type="SAM" id="Coils"/>
    </source>
</evidence>
<feature type="repeat" description="WD" evidence="3">
    <location>
        <begin position="1063"/>
        <end position="1088"/>
    </location>
</feature>
<gene>
    <name evidence="6" type="ORF">KME60_20270</name>
</gene>
<feature type="coiled-coil region" evidence="4">
    <location>
        <begin position="421"/>
        <end position="473"/>
    </location>
</feature>
<dbReference type="Pfam" id="PF00400">
    <property type="entry name" value="WD40"/>
    <property type="match status" value="7"/>
</dbReference>
<dbReference type="InterPro" id="IPR027417">
    <property type="entry name" value="P-loop_NTPase"/>
</dbReference>
<proteinExistence type="predicted"/>
<feature type="repeat" description="WD" evidence="3">
    <location>
        <begin position="1224"/>
        <end position="1258"/>
    </location>
</feature>
<dbReference type="CDD" id="cd00200">
    <property type="entry name" value="WD40"/>
    <property type="match status" value="2"/>
</dbReference>
<keyword evidence="1 3" id="KW-0853">WD repeat</keyword>
<keyword evidence="4" id="KW-0175">Coiled coil</keyword>
<dbReference type="PROSITE" id="PS00678">
    <property type="entry name" value="WD_REPEATS_1"/>
    <property type="match status" value="3"/>
</dbReference>
<evidence type="ECO:0000313" key="7">
    <source>
        <dbReference type="Proteomes" id="UP000729701"/>
    </source>
</evidence>
<evidence type="ECO:0000256" key="2">
    <source>
        <dbReference type="ARBA" id="ARBA00022737"/>
    </source>
</evidence>
<evidence type="ECO:0000313" key="6">
    <source>
        <dbReference type="EMBL" id="MBW4669683.1"/>
    </source>
</evidence>
<dbReference type="PROSITE" id="PS50082">
    <property type="entry name" value="WD_REPEATS_2"/>
    <property type="match status" value="6"/>
</dbReference>
<protein>
    <submittedName>
        <fullName evidence="6">AAA-like domain-containing protein</fullName>
    </submittedName>
</protein>
<dbReference type="InterPro" id="IPR001680">
    <property type="entry name" value="WD40_rpt"/>
</dbReference>
<dbReference type="SUPFAM" id="SSF50978">
    <property type="entry name" value="WD40 repeat-like"/>
    <property type="match status" value="2"/>
</dbReference>